<dbReference type="RefSeq" id="WP_121916453.1">
    <property type="nucleotide sequence ID" value="NZ_REFV01000003.1"/>
</dbReference>
<name>A0A3M0GNN4_9FLAO</name>
<dbReference type="PANTHER" id="PTHR36452">
    <property type="entry name" value="CHROMOSOME 12, WHOLE GENOME SHOTGUN SEQUENCE"/>
    <property type="match status" value="1"/>
</dbReference>
<comment type="caution">
    <text evidence="1">The sequence shown here is derived from an EMBL/GenBank/DDBJ whole genome shotgun (WGS) entry which is preliminary data.</text>
</comment>
<sequence length="217" mass="25797">MHFQSLYQFLEQLQNNNSKEWMDAHRREYHDIRDAHIDWLDRLNQKFAKIDKEYFDTPGKKAINRINNNLMFHPNKPIYKDHFGAGLDQKTKQGDFYIEIGLKQNLLAGGYWRPKKEILESIRSAIDYNGEELQAIIDKPSFQKTFGGLYQDEKLKTAPKGYSQDHPHINLLRHKTFAVEVTLSRKRVLATDFEDYIVEVYKEMLPFRRYLREAVTV</sequence>
<dbReference type="EMBL" id="REFV01000003">
    <property type="protein sequence ID" value="RMB62819.1"/>
    <property type="molecule type" value="Genomic_DNA"/>
</dbReference>
<reference evidence="1 2" key="1">
    <citation type="submission" date="2018-10" db="EMBL/GenBank/DDBJ databases">
        <title>Dokdonia luteus sp. nov., isolated from sea water.</title>
        <authorList>
            <person name="Zhou L.Y."/>
            <person name="Du Z.J."/>
        </authorList>
    </citation>
    <scope>NUCLEOTIDE SEQUENCE [LARGE SCALE GENOMIC DNA]</scope>
    <source>
        <strain evidence="1 2">SH27</strain>
    </source>
</reference>
<evidence type="ECO:0000313" key="2">
    <source>
        <dbReference type="Proteomes" id="UP000281985"/>
    </source>
</evidence>
<dbReference type="PIRSF" id="PIRSF028451">
    <property type="entry name" value="UCP028451"/>
    <property type="match status" value="1"/>
</dbReference>
<dbReference type="Pfam" id="PF09365">
    <property type="entry name" value="DUF2461"/>
    <property type="match status" value="1"/>
</dbReference>
<dbReference type="NCBIfam" id="TIGR02453">
    <property type="entry name" value="TIGR02453 family protein"/>
    <property type="match status" value="1"/>
</dbReference>
<dbReference type="AlphaFoldDB" id="A0A3M0GNN4"/>
<gene>
    <name evidence="1" type="ORF">EAX61_04360</name>
</gene>
<organism evidence="1 2">
    <name type="scientific">Dokdonia sinensis</name>
    <dbReference type="NCBI Taxonomy" id="2479847"/>
    <lineage>
        <taxon>Bacteria</taxon>
        <taxon>Pseudomonadati</taxon>
        <taxon>Bacteroidota</taxon>
        <taxon>Flavobacteriia</taxon>
        <taxon>Flavobacteriales</taxon>
        <taxon>Flavobacteriaceae</taxon>
        <taxon>Dokdonia</taxon>
    </lineage>
</organism>
<dbReference type="Proteomes" id="UP000281985">
    <property type="component" value="Unassembled WGS sequence"/>
</dbReference>
<dbReference type="InterPro" id="IPR012808">
    <property type="entry name" value="CHP02453"/>
</dbReference>
<dbReference type="OrthoDB" id="9794241at2"/>
<dbReference type="PANTHER" id="PTHR36452:SF1">
    <property type="entry name" value="DUF2461 DOMAIN-CONTAINING PROTEIN"/>
    <property type="match status" value="1"/>
</dbReference>
<accession>A0A3M0GNN4</accession>
<keyword evidence="2" id="KW-1185">Reference proteome</keyword>
<protein>
    <submittedName>
        <fullName evidence="1">DUF2461 domain-containing protein</fullName>
    </submittedName>
</protein>
<proteinExistence type="predicted"/>
<dbReference type="InterPro" id="IPR015996">
    <property type="entry name" value="UCP028451"/>
</dbReference>
<evidence type="ECO:0000313" key="1">
    <source>
        <dbReference type="EMBL" id="RMB62819.1"/>
    </source>
</evidence>